<keyword evidence="1" id="KW-0472">Membrane</keyword>
<keyword evidence="1" id="KW-0812">Transmembrane</keyword>
<proteinExistence type="predicted"/>
<comment type="caution">
    <text evidence="2">The sequence shown here is derived from an EMBL/GenBank/DDBJ whole genome shotgun (WGS) entry which is preliminary data.</text>
</comment>
<protein>
    <submittedName>
        <fullName evidence="2">DUF5412 family protein</fullName>
    </submittedName>
</protein>
<dbReference type="InterPro" id="IPR035406">
    <property type="entry name" value="DUF5412"/>
</dbReference>
<feature type="transmembrane region" description="Helical" evidence="1">
    <location>
        <begin position="68"/>
        <end position="88"/>
    </location>
</feature>
<dbReference type="RefSeq" id="WP_377936263.1">
    <property type="nucleotide sequence ID" value="NZ_JBHUMF010000031.1"/>
</dbReference>
<reference evidence="3" key="1">
    <citation type="journal article" date="2019" name="Int. J. Syst. Evol. Microbiol.">
        <title>The Global Catalogue of Microorganisms (GCM) 10K type strain sequencing project: providing services to taxonomists for standard genome sequencing and annotation.</title>
        <authorList>
            <consortium name="The Broad Institute Genomics Platform"/>
            <consortium name="The Broad Institute Genome Sequencing Center for Infectious Disease"/>
            <person name="Wu L."/>
            <person name="Ma J."/>
        </authorList>
    </citation>
    <scope>NUCLEOTIDE SEQUENCE [LARGE SCALE GENOMIC DNA]</scope>
    <source>
        <strain evidence="3">KCTC 3913</strain>
    </source>
</reference>
<dbReference type="Pfam" id="PF17428">
    <property type="entry name" value="DUF5412"/>
    <property type="match status" value="1"/>
</dbReference>
<evidence type="ECO:0000256" key="1">
    <source>
        <dbReference type="SAM" id="Phobius"/>
    </source>
</evidence>
<feature type="transmembrane region" description="Helical" evidence="1">
    <location>
        <begin position="108"/>
        <end position="133"/>
    </location>
</feature>
<keyword evidence="1" id="KW-1133">Transmembrane helix</keyword>
<dbReference type="EMBL" id="JBHUMF010000031">
    <property type="protein sequence ID" value="MFD2681765.1"/>
    <property type="molecule type" value="Genomic_DNA"/>
</dbReference>
<keyword evidence="3" id="KW-1185">Reference proteome</keyword>
<accession>A0ABW5RTK1</accession>
<organism evidence="2 3">
    <name type="scientific">Bacillus seohaeanensis</name>
    <dbReference type="NCBI Taxonomy" id="284580"/>
    <lineage>
        <taxon>Bacteria</taxon>
        <taxon>Bacillati</taxon>
        <taxon>Bacillota</taxon>
        <taxon>Bacilli</taxon>
        <taxon>Bacillales</taxon>
        <taxon>Bacillaceae</taxon>
        <taxon>Bacillus</taxon>
    </lineage>
</organism>
<evidence type="ECO:0000313" key="3">
    <source>
        <dbReference type="Proteomes" id="UP001597506"/>
    </source>
</evidence>
<sequence length="173" mass="19420">MERKYNFWAFLLCLFCLVLSLHSLYAAIYQEWSVAPPIFILLVIAIVAFVSGIIGFKSKRNGLSKLRSWLTVTISFSLSAVLLLGLVVNTFTRELIKTTQSADTDYTINLYTVNGGAATSIGVVGVVDGPLWFKKNIYRDNNMHKADVEWTNNHIITINNHTLNLKEGEVFSD</sequence>
<evidence type="ECO:0000313" key="2">
    <source>
        <dbReference type="EMBL" id="MFD2681765.1"/>
    </source>
</evidence>
<name>A0ABW5RTK1_9BACI</name>
<gene>
    <name evidence="2" type="ORF">ACFSUL_13575</name>
</gene>
<feature type="transmembrane region" description="Helical" evidence="1">
    <location>
        <begin position="36"/>
        <end position="56"/>
    </location>
</feature>
<dbReference type="Proteomes" id="UP001597506">
    <property type="component" value="Unassembled WGS sequence"/>
</dbReference>